<evidence type="ECO:0000313" key="3">
    <source>
        <dbReference type="Proteomes" id="UP000224006"/>
    </source>
</evidence>
<dbReference type="GeneID" id="40309408"/>
<comment type="caution">
    <text evidence="2">The sequence shown here is derived from an EMBL/GenBank/DDBJ whole genome shotgun (WGS) entry which is preliminary data.</text>
</comment>
<organism evidence="2 3">
    <name type="scientific">Besnoitia besnoiti</name>
    <name type="common">Apicomplexan protozoan</name>
    <dbReference type="NCBI Taxonomy" id="94643"/>
    <lineage>
        <taxon>Eukaryota</taxon>
        <taxon>Sar</taxon>
        <taxon>Alveolata</taxon>
        <taxon>Apicomplexa</taxon>
        <taxon>Conoidasida</taxon>
        <taxon>Coccidia</taxon>
        <taxon>Eucoccidiorida</taxon>
        <taxon>Eimeriorina</taxon>
        <taxon>Sarcocystidae</taxon>
        <taxon>Besnoitia</taxon>
    </lineage>
</organism>
<dbReference type="Proteomes" id="UP000224006">
    <property type="component" value="Chromosome III"/>
</dbReference>
<protein>
    <submittedName>
        <fullName evidence="2">Uncharacterized protein</fullName>
    </submittedName>
</protein>
<dbReference type="AlphaFoldDB" id="A0A2A9MJZ1"/>
<name>A0A2A9MJZ1_BESBE</name>
<accession>A0A2A9MJZ1</accession>
<dbReference type="VEuPathDB" id="ToxoDB:BESB_044780"/>
<reference evidence="2 3" key="1">
    <citation type="submission" date="2017-09" db="EMBL/GenBank/DDBJ databases">
        <title>Genome sequencing of Besnoitia besnoiti strain Bb-Ger1.</title>
        <authorList>
            <person name="Schares G."/>
            <person name="Venepally P."/>
            <person name="Lorenzi H.A."/>
        </authorList>
    </citation>
    <scope>NUCLEOTIDE SEQUENCE [LARGE SCALE GENOMIC DNA]</scope>
    <source>
        <strain evidence="2 3">Bb-Ger1</strain>
    </source>
</reference>
<sequence length="1178" mass="129462">MSSLPVILWPVGVILQQQFRVLCDASPPGRPLQWRKSYCLWAATALIIFLASLLATAQKQSEASNEGGETPDEASSKRPAKKWEATPLTLPIITFRGTGPARPVTIYGYQGLPTGTSPHPQPRKGRPSEAPVVPPPKRADDEEATPVEAVVPPGSLEAKPPSPPTEHPPAGAGDEVTPHVDAEPTPAPEAEEEPPHEGSTTPEAELKPSHPDEDHTPQLEEGVEPPSSEEHPPMVEAQVDPGPAKVGPPRPPTAEENPPLVEGAGAARLASARERQQSGHNEALHRTLTVVDQIKSGADCVALVTGTKFLEVSNYFPHQVNKAREAAFLSGVTRLFFQNLEALLVEIEEKKAPAKHTGNAVAKARSMLKAEFQIGDRVKEIDKANNIHSRPCVVKAVHGKLVSCGNGTDETRELHTESIIKSEDSATAAVADLCLKGEWSKLEKTDPVLYREMTATLKTRGWDRAFAEAKQSKNWTILLRHMEESDSTGLLALADASRMIFNVPVVDLELTAKPKKDASLQNNAFSISELLSTIERMQVLLKTGALPGCAELSILNALGSGFVLWAHVVGHGRRVADMKANARTILETDDAGSSCLAALHLAFGRKPTGRCAGLRKDTVSNPPRTVANKPGKEVAEFLSQICTTDGHPKGGYPTGYVTKCDRKCLTRALTWDAGASRTSLKQQDHVNGDVLRAVLAYEKNTLVLLDQLAWTLVGFSRSLLDSEEHSSSFQETIEMDICAAGWFKRRPHGHDSFGFGLLNVELVASFFVTHFRVSLLAAEADLMKGRQRRKRDKTSPAVATLFRGLTCGGDGSPTVTSKFPLAAYVGQIAFFFRVSMEESTKVKYGDVIRAMGGESFNEKKYDRASSWMQAKAAEYVQRFMPGYDYKGHKILQEKQKIFFIMHKLASLLSILWLLGITEPGPATSGSSARLLFVFLLYSHGRRPDEYYIEKIRSACGKLKVTPRRGFLLLEGNPKRRTTVKDILKPMATAVKYAFSDTGDLQYLDTTTNSLVEACRQVKDEELDYPARQQLVIEYQCMILQKSAVSFLSKLFGSKLKKPPAEEAVRKAFEFLEGIHEVHTKDDSNRLLQEYKKSEDARKPWNSEGFPTVDCRWKHDKSRQQQMITTATGYAAAREYEVPEKIREEICAAHPLPPLSKTEISYPLATDVDVMSATMGTLV</sequence>
<dbReference type="EMBL" id="NWUJ01000003">
    <property type="protein sequence ID" value="PFH36286.1"/>
    <property type="molecule type" value="Genomic_DNA"/>
</dbReference>
<feature type="region of interest" description="Disordered" evidence="1">
    <location>
        <begin position="62"/>
        <end position="83"/>
    </location>
</feature>
<proteinExistence type="predicted"/>
<dbReference type="RefSeq" id="XP_029220295.1">
    <property type="nucleotide sequence ID" value="XM_029362929.1"/>
</dbReference>
<dbReference type="OrthoDB" id="10573952at2759"/>
<evidence type="ECO:0000313" key="2">
    <source>
        <dbReference type="EMBL" id="PFH36286.1"/>
    </source>
</evidence>
<keyword evidence="3" id="KW-1185">Reference proteome</keyword>
<feature type="compositionally biased region" description="Basic and acidic residues" evidence="1">
    <location>
        <begin position="204"/>
        <end position="218"/>
    </location>
</feature>
<evidence type="ECO:0000256" key="1">
    <source>
        <dbReference type="SAM" id="MobiDB-lite"/>
    </source>
</evidence>
<dbReference type="KEGG" id="bbes:BESB_044780"/>
<gene>
    <name evidence="2" type="ORF">BESB_044780</name>
</gene>
<feature type="region of interest" description="Disordered" evidence="1">
    <location>
        <begin position="106"/>
        <end position="260"/>
    </location>
</feature>